<dbReference type="Proteomes" id="UP000757540">
    <property type="component" value="Unassembled WGS sequence"/>
</dbReference>
<dbReference type="RefSeq" id="WP_171781977.1">
    <property type="nucleotide sequence ID" value="NZ_BAAAML010000002.1"/>
</dbReference>
<proteinExistence type="predicted"/>
<evidence type="ECO:0000313" key="1">
    <source>
        <dbReference type="EMBL" id="NOV95705.1"/>
    </source>
</evidence>
<comment type="caution">
    <text evidence="1">The sequence shown here is derived from an EMBL/GenBank/DDBJ whole genome shotgun (WGS) entry which is preliminary data.</text>
</comment>
<sequence length="76" mass="7884">MLLTTTDVAQAATHLRDARTALDDAVARLGHAALLDWRSPAGDACRAAVDELRLALATDAVTLDQAVGATDSCLLP</sequence>
<reference evidence="1 2" key="1">
    <citation type="submission" date="2020-05" db="EMBL/GenBank/DDBJ databases">
        <title>Genomic Encyclopedia of Type Strains, Phase III (KMG-III): the genomes of soil and plant-associated and newly described type strains.</title>
        <authorList>
            <person name="Whitman W."/>
        </authorList>
    </citation>
    <scope>NUCLEOTIDE SEQUENCE [LARGE SCALE GENOMIC DNA]</scope>
    <source>
        <strain evidence="1 2">KCTC 19046</strain>
    </source>
</reference>
<accession>A0ABX2A1F1</accession>
<name>A0ABX2A1F1_9MICO</name>
<keyword evidence="2" id="KW-1185">Reference proteome</keyword>
<evidence type="ECO:0000313" key="2">
    <source>
        <dbReference type="Proteomes" id="UP000757540"/>
    </source>
</evidence>
<gene>
    <name evidence="1" type="ORF">HDG69_000258</name>
</gene>
<dbReference type="EMBL" id="JABEZU010000001">
    <property type="protein sequence ID" value="NOV95705.1"/>
    <property type="molecule type" value="Genomic_DNA"/>
</dbReference>
<organism evidence="1 2">
    <name type="scientific">Isoptericola halotolerans</name>
    <dbReference type="NCBI Taxonomy" id="300560"/>
    <lineage>
        <taxon>Bacteria</taxon>
        <taxon>Bacillati</taxon>
        <taxon>Actinomycetota</taxon>
        <taxon>Actinomycetes</taxon>
        <taxon>Micrococcales</taxon>
        <taxon>Promicromonosporaceae</taxon>
        <taxon>Isoptericola</taxon>
    </lineage>
</organism>
<protein>
    <submittedName>
        <fullName evidence="1">Uncharacterized protein</fullName>
    </submittedName>
</protein>